<name>A0AAD7I2F1_9AGAR</name>
<dbReference type="PANTHER" id="PTHR40465">
    <property type="entry name" value="CHROMOSOME 1, WHOLE GENOME SHOTGUN SEQUENCE"/>
    <property type="match status" value="1"/>
</dbReference>
<comment type="caution">
    <text evidence="3">The sequence shown here is derived from an EMBL/GenBank/DDBJ whole genome shotgun (WGS) entry which is preliminary data.</text>
</comment>
<gene>
    <name evidence="3" type="ORF">DFH07DRAFT_968208</name>
</gene>
<feature type="transmembrane region" description="Helical" evidence="1">
    <location>
        <begin position="210"/>
        <end position="230"/>
    </location>
</feature>
<feature type="transmembrane region" description="Helical" evidence="1">
    <location>
        <begin position="129"/>
        <end position="152"/>
    </location>
</feature>
<accession>A0AAD7I2F1</accession>
<feature type="transmembrane region" description="Helical" evidence="1">
    <location>
        <begin position="20"/>
        <end position="45"/>
    </location>
</feature>
<dbReference type="PANTHER" id="PTHR40465:SF1">
    <property type="entry name" value="DUF6534 DOMAIN-CONTAINING PROTEIN"/>
    <property type="match status" value="1"/>
</dbReference>
<proteinExistence type="predicted"/>
<dbReference type="EMBL" id="JARJLG010000171">
    <property type="protein sequence ID" value="KAJ7732935.1"/>
    <property type="molecule type" value="Genomic_DNA"/>
</dbReference>
<organism evidence="3 4">
    <name type="scientific">Mycena maculata</name>
    <dbReference type="NCBI Taxonomy" id="230809"/>
    <lineage>
        <taxon>Eukaryota</taxon>
        <taxon>Fungi</taxon>
        <taxon>Dikarya</taxon>
        <taxon>Basidiomycota</taxon>
        <taxon>Agaricomycotina</taxon>
        <taxon>Agaricomycetes</taxon>
        <taxon>Agaricomycetidae</taxon>
        <taxon>Agaricales</taxon>
        <taxon>Marasmiineae</taxon>
        <taxon>Mycenaceae</taxon>
        <taxon>Mycena</taxon>
    </lineage>
</organism>
<keyword evidence="4" id="KW-1185">Reference proteome</keyword>
<keyword evidence="1" id="KW-1133">Transmembrane helix</keyword>
<evidence type="ECO:0000313" key="4">
    <source>
        <dbReference type="Proteomes" id="UP001215280"/>
    </source>
</evidence>
<evidence type="ECO:0000259" key="2">
    <source>
        <dbReference type="Pfam" id="PF20152"/>
    </source>
</evidence>
<dbReference type="Pfam" id="PF20152">
    <property type="entry name" value="DUF6534"/>
    <property type="match status" value="1"/>
</dbReference>
<keyword evidence="1" id="KW-0812">Transmembrane</keyword>
<protein>
    <recommendedName>
        <fullName evidence="2">DUF6534 domain-containing protein</fullName>
    </recommendedName>
</protein>
<evidence type="ECO:0000256" key="1">
    <source>
        <dbReference type="SAM" id="Phobius"/>
    </source>
</evidence>
<feature type="domain" description="DUF6534" evidence="2">
    <location>
        <begin position="176"/>
        <end position="261"/>
    </location>
</feature>
<evidence type="ECO:0000313" key="3">
    <source>
        <dbReference type="EMBL" id="KAJ7732935.1"/>
    </source>
</evidence>
<reference evidence="3" key="1">
    <citation type="submission" date="2023-03" db="EMBL/GenBank/DDBJ databases">
        <title>Massive genome expansion in bonnet fungi (Mycena s.s.) driven by repeated elements and novel gene families across ecological guilds.</title>
        <authorList>
            <consortium name="Lawrence Berkeley National Laboratory"/>
            <person name="Harder C.B."/>
            <person name="Miyauchi S."/>
            <person name="Viragh M."/>
            <person name="Kuo A."/>
            <person name="Thoen E."/>
            <person name="Andreopoulos B."/>
            <person name="Lu D."/>
            <person name="Skrede I."/>
            <person name="Drula E."/>
            <person name="Henrissat B."/>
            <person name="Morin E."/>
            <person name="Kohler A."/>
            <person name="Barry K."/>
            <person name="LaButti K."/>
            <person name="Morin E."/>
            <person name="Salamov A."/>
            <person name="Lipzen A."/>
            <person name="Mereny Z."/>
            <person name="Hegedus B."/>
            <person name="Baldrian P."/>
            <person name="Stursova M."/>
            <person name="Weitz H."/>
            <person name="Taylor A."/>
            <person name="Grigoriev I.V."/>
            <person name="Nagy L.G."/>
            <person name="Martin F."/>
            <person name="Kauserud H."/>
        </authorList>
    </citation>
    <scope>NUCLEOTIDE SEQUENCE</scope>
    <source>
        <strain evidence="3">CBHHK188m</strain>
    </source>
</reference>
<dbReference type="InterPro" id="IPR045339">
    <property type="entry name" value="DUF6534"/>
</dbReference>
<feature type="transmembrane region" description="Helical" evidence="1">
    <location>
        <begin position="164"/>
        <end position="189"/>
    </location>
</feature>
<dbReference type="Proteomes" id="UP001215280">
    <property type="component" value="Unassembled WGS sequence"/>
</dbReference>
<sequence>MSIPSPPLTLPAEFSLTTTVGVLEIGVLLAVFLSGVLTVQVYMYFNRFPNDPWGFKAVVALVFLLDFGHTLTICNLIYTITVTQYGEPQLLLTPPMCLDAAILLSGLIGPLEQGWFTYRLYKLTKTLTLPLLCALLSLLRFGGSVGLFVASLQSRTISDYDMHVMWLVEAVIVVGAAVDVILVVAQCYYLSFWRGGGYQLGKLVKQLMTWTIETGALTTAGALALLLTFLTMDYNFIYLAFFVMMAKLFANSLLFSLNARERFARICAEVLPTTSMQSMSQVASQRTIPQAVSPTLPFPAHAPKLHVQDSLTPLRICTDMDDGVTTPSSPRRMSRVSFAGSPTSAYAQTSFLS</sequence>
<feature type="transmembrane region" description="Helical" evidence="1">
    <location>
        <begin position="57"/>
        <end position="78"/>
    </location>
</feature>
<dbReference type="AlphaFoldDB" id="A0AAD7I2F1"/>
<keyword evidence="1" id="KW-0472">Membrane</keyword>
<feature type="transmembrane region" description="Helical" evidence="1">
    <location>
        <begin position="236"/>
        <end position="255"/>
    </location>
</feature>